<protein>
    <submittedName>
        <fullName evidence="2">Uncharacterized protein</fullName>
    </submittedName>
</protein>
<organism evidence="2 3">
    <name type="scientific">Myroides albus</name>
    <dbReference type="NCBI Taxonomy" id="2562892"/>
    <lineage>
        <taxon>Bacteria</taxon>
        <taxon>Pseudomonadati</taxon>
        <taxon>Bacteroidota</taxon>
        <taxon>Flavobacteriia</taxon>
        <taxon>Flavobacteriales</taxon>
        <taxon>Flavobacteriaceae</taxon>
        <taxon>Myroides</taxon>
    </lineage>
</organism>
<proteinExistence type="predicted"/>
<evidence type="ECO:0000313" key="2">
    <source>
        <dbReference type="EMBL" id="MTG99503.1"/>
    </source>
</evidence>
<dbReference type="Proteomes" id="UP000438760">
    <property type="component" value="Unassembled WGS sequence"/>
</dbReference>
<evidence type="ECO:0000256" key="1">
    <source>
        <dbReference type="SAM" id="SignalP"/>
    </source>
</evidence>
<dbReference type="EMBL" id="WMJX01000110">
    <property type="protein sequence ID" value="MTG99503.1"/>
    <property type="molecule type" value="Genomic_DNA"/>
</dbReference>
<feature type="signal peptide" evidence="1">
    <location>
        <begin position="1"/>
        <end position="18"/>
    </location>
</feature>
<accession>A0A6I3LMF4</accession>
<dbReference type="RefSeq" id="WP_155093484.1">
    <property type="nucleotide sequence ID" value="NZ_WMJX01000110.1"/>
</dbReference>
<comment type="caution">
    <text evidence="2">The sequence shown here is derived from an EMBL/GenBank/DDBJ whole genome shotgun (WGS) entry which is preliminary data.</text>
</comment>
<evidence type="ECO:0000313" key="3">
    <source>
        <dbReference type="Proteomes" id="UP000438760"/>
    </source>
</evidence>
<dbReference type="AlphaFoldDB" id="A0A6I3LMF4"/>
<reference evidence="2 3" key="1">
    <citation type="submission" date="2019-11" db="EMBL/GenBank/DDBJ databases">
        <title>Genome of Strain BIT-d1.</title>
        <authorList>
            <person name="Yang Y."/>
        </authorList>
    </citation>
    <scope>NUCLEOTIDE SEQUENCE [LARGE SCALE GENOMIC DNA]</scope>
    <source>
        <strain evidence="2 3">BIT-d1</strain>
    </source>
</reference>
<keyword evidence="3" id="KW-1185">Reference proteome</keyword>
<keyword evidence="1" id="KW-0732">Signal</keyword>
<sequence>MQIRFTLITLFFAAFASAQTPRDTLVSTIYNVYIQNESDYTALKKDILALKDMDGSYNPEVLHHNLEAMFQYKDLDFFQSSLELLVLHNGYNVSYLSGQENYYQAIISGELAPWFKKMYIENHPKWLAHNLDKLVDIHTLNSLHQKDQVMTKALMDVYNSSEIEEKQRELIRRLFRFNYMENAKTLFNISESIGSMPTANSFALIQRPYDFIEVHNFQQNFTIFFEMIYPYYKVSYLNKDLPIIKFRNIDSIKFLADKNQVFGLLSVEDIPPYLKEEYNVQSIELANPTLTEKYRKELNWTEL</sequence>
<feature type="chain" id="PRO_5026055124" evidence="1">
    <location>
        <begin position="19"/>
        <end position="303"/>
    </location>
</feature>
<name>A0A6I3LMF4_9FLAO</name>
<gene>
    <name evidence="2" type="ORF">GJV76_15510</name>
</gene>
<dbReference type="OrthoDB" id="1342114at2"/>